<dbReference type="GO" id="GO:0008173">
    <property type="term" value="F:RNA methyltransferase activity"/>
    <property type="evidence" value="ECO:0007669"/>
    <property type="project" value="InterPro"/>
</dbReference>
<dbReference type="GO" id="GO:0030488">
    <property type="term" value="P:tRNA methylation"/>
    <property type="evidence" value="ECO:0007669"/>
    <property type="project" value="InterPro"/>
</dbReference>
<dbReference type="NCBIfam" id="TIGR00048">
    <property type="entry name" value="rRNA_mod_RlmN"/>
    <property type="match status" value="1"/>
</dbReference>
<feature type="region of interest" description="Disordered" evidence="14">
    <location>
        <begin position="806"/>
        <end position="894"/>
    </location>
</feature>
<name>A0AAD6MK84_9ROSI</name>
<feature type="domain" description="RRM" evidence="15">
    <location>
        <begin position="726"/>
        <end position="804"/>
    </location>
</feature>
<keyword evidence="18" id="KW-1185">Reference proteome</keyword>
<evidence type="ECO:0000256" key="6">
    <source>
        <dbReference type="ARBA" id="ARBA00022603"/>
    </source>
</evidence>
<keyword evidence="8" id="KW-0949">S-adenosyl-L-methionine</keyword>
<dbReference type="GO" id="GO:0051539">
    <property type="term" value="F:4 iron, 4 sulfur cluster binding"/>
    <property type="evidence" value="ECO:0007669"/>
    <property type="project" value="UniProtKB-KW"/>
</dbReference>
<keyword evidence="13" id="KW-0694">RNA-binding</keyword>
<dbReference type="AlphaFoldDB" id="A0AAD6MK84"/>
<keyword evidence="6" id="KW-0489">Methyltransferase</keyword>
<keyword evidence="9" id="KW-0819">tRNA processing</keyword>
<reference evidence="17" key="1">
    <citation type="journal article" date="2023" name="Mol. Ecol. Resour.">
        <title>Chromosome-level genome assembly of a triploid poplar Populus alba 'Berolinensis'.</title>
        <authorList>
            <person name="Chen S."/>
            <person name="Yu Y."/>
            <person name="Wang X."/>
            <person name="Wang S."/>
            <person name="Zhang T."/>
            <person name="Zhou Y."/>
            <person name="He R."/>
            <person name="Meng N."/>
            <person name="Wang Y."/>
            <person name="Liu W."/>
            <person name="Liu Z."/>
            <person name="Liu J."/>
            <person name="Guo Q."/>
            <person name="Huang H."/>
            <person name="Sederoff R.R."/>
            <person name="Wang G."/>
            <person name="Qu G."/>
            <person name="Chen S."/>
        </authorList>
    </citation>
    <scope>NUCLEOTIDE SEQUENCE</scope>
    <source>
        <strain evidence="17">SC-2020</strain>
    </source>
</reference>
<dbReference type="Pfam" id="PF04055">
    <property type="entry name" value="Radical_SAM"/>
    <property type="match status" value="1"/>
</dbReference>
<dbReference type="SUPFAM" id="SSF102114">
    <property type="entry name" value="Radical SAM enzymes"/>
    <property type="match status" value="1"/>
</dbReference>
<evidence type="ECO:0000256" key="7">
    <source>
        <dbReference type="ARBA" id="ARBA00022679"/>
    </source>
</evidence>
<dbReference type="Gene3D" id="1.10.150.530">
    <property type="match status" value="1"/>
</dbReference>
<evidence type="ECO:0000256" key="3">
    <source>
        <dbReference type="ARBA" id="ARBA00022485"/>
    </source>
</evidence>
<feature type="compositionally biased region" description="Basic residues" evidence="14">
    <location>
        <begin position="681"/>
        <end position="707"/>
    </location>
</feature>
<dbReference type="InterPro" id="IPR040072">
    <property type="entry name" value="Methyltransferase_A"/>
</dbReference>
<feature type="domain" description="Radical SAM core" evidence="16">
    <location>
        <begin position="297"/>
        <end position="527"/>
    </location>
</feature>
<dbReference type="HAMAP" id="MF_01849">
    <property type="entry name" value="RNA_methyltr_RlmN"/>
    <property type="match status" value="1"/>
</dbReference>
<dbReference type="InterPro" id="IPR027492">
    <property type="entry name" value="RNA_MTrfase_RlmN"/>
</dbReference>
<dbReference type="GO" id="GO:0005737">
    <property type="term" value="C:cytoplasm"/>
    <property type="evidence" value="ECO:0007669"/>
    <property type="project" value="UniProtKB-SubCell"/>
</dbReference>
<dbReference type="Proteomes" id="UP001164929">
    <property type="component" value="Chromosome 8"/>
</dbReference>
<dbReference type="Pfam" id="PF00076">
    <property type="entry name" value="RRM_1"/>
    <property type="match status" value="1"/>
</dbReference>
<evidence type="ECO:0000256" key="1">
    <source>
        <dbReference type="ARBA" id="ARBA00001966"/>
    </source>
</evidence>
<dbReference type="Gene3D" id="1.10.510.10">
    <property type="entry name" value="Transferase(Phosphotransferase) domain 1"/>
    <property type="match status" value="1"/>
</dbReference>
<keyword evidence="3" id="KW-0004">4Fe-4S</keyword>
<dbReference type="SFLD" id="SFLDG01062">
    <property type="entry name" value="methyltransferase_(Class_A)"/>
    <property type="match status" value="1"/>
</dbReference>
<evidence type="ECO:0000256" key="14">
    <source>
        <dbReference type="SAM" id="MobiDB-lite"/>
    </source>
</evidence>
<dbReference type="GO" id="GO:0003723">
    <property type="term" value="F:RNA binding"/>
    <property type="evidence" value="ECO:0007669"/>
    <property type="project" value="UniProtKB-UniRule"/>
</dbReference>
<dbReference type="SMART" id="SM00360">
    <property type="entry name" value="RRM"/>
    <property type="match status" value="1"/>
</dbReference>
<dbReference type="PANTHER" id="PTHR30544:SF5">
    <property type="entry name" value="RADICAL SAM CORE DOMAIN-CONTAINING PROTEIN"/>
    <property type="match status" value="1"/>
</dbReference>
<evidence type="ECO:0000256" key="8">
    <source>
        <dbReference type="ARBA" id="ARBA00022691"/>
    </source>
</evidence>
<dbReference type="SFLD" id="SFLDF00275">
    <property type="entry name" value="adenosine_C2_methyltransferase"/>
    <property type="match status" value="1"/>
</dbReference>
<evidence type="ECO:0000256" key="10">
    <source>
        <dbReference type="ARBA" id="ARBA00022723"/>
    </source>
</evidence>
<comment type="cofactor">
    <cofactor evidence="1">
        <name>[4Fe-4S] cluster</name>
        <dbReference type="ChEBI" id="CHEBI:49883"/>
    </cofactor>
</comment>
<feature type="region of interest" description="Disordered" evidence="14">
    <location>
        <begin position="673"/>
        <end position="732"/>
    </location>
</feature>
<evidence type="ECO:0000256" key="5">
    <source>
        <dbReference type="ARBA" id="ARBA00022552"/>
    </source>
</evidence>
<dbReference type="SUPFAM" id="SSF54928">
    <property type="entry name" value="RNA-binding domain, RBD"/>
    <property type="match status" value="1"/>
</dbReference>
<dbReference type="InterPro" id="IPR004383">
    <property type="entry name" value="rRNA_lsu_MTrfase_RlmN/Cfr"/>
</dbReference>
<keyword evidence="10" id="KW-0479">Metal-binding</keyword>
<dbReference type="FunFam" id="1.10.150.530:FF:000009">
    <property type="entry name" value="Putative dual-specificity RNA methyltransferase RlmN"/>
    <property type="match status" value="1"/>
</dbReference>
<dbReference type="InterPro" id="IPR048641">
    <property type="entry name" value="RlmN_N"/>
</dbReference>
<feature type="compositionally biased region" description="Basic residues" evidence="14">
    <location>
        <begin position="832"/>
        <end position="853"/>
    </location>
</feature>
<dbReference type="Gene3D" id="3.20.20.70">
    <property type="entry name" value="Aldolase class I"/>
    <property type="match status" value="1"/>
</dbReference>
<evidence type="ECO:0000259" key="15">
    <source>
        <dbReference type="PROSITE" id="PS50102"/>
    </source>
</evidence>
<evidence type="ECO:0000256" key="12">
    <source>
        <dbReference type="ARBA" id="ARBA00023014"/>
    </source>
</evidence>
<keyword evidence="11" id="KW-0408">Iron</keyword>
<dbReference type="InterPro" id="IPR007197">
    <property type="entry name" value="rSAM"/>
</dbReference>
<dbReference type="Pfam" id="PF21016">
    <property type="entry name" value="RlmN_N"/>
    <property type="match status" value="1"/>
</dbReference>
<gene>
    <name evidence="17" type="ORF">NC653_020359</name>
</gene>
<dbReference type="InterPro" id="IPR035979">
    <property type="entry name" value="RBD_domain_sf"/>
</dbReference>
<keyword evidence="4" id="KW-0963">Cytoplasm</keyword>
<dbReference type="InterPro" id="IPR058240">
    <property type="entry name" value="rSAM_sf"/>
</dbReference>
<accession>A0AAD6MK84</accession>
<feature type="compositionally biased region" description="Gly residues" evidence="14">
    <location>
        <begin position="708"/>
        <end position="718"/>
    </location>
</feature>
<dbReference type="SFLD" id="SFLDS00029">
    <property type="entry name" value="Radical_SAM"/>
    <property type="match status" value="1"/>
</dbReference>
<dbReference type="PROSITE" id="PS51918">
    <property type="entry name" value="RADICAL_SAM"/>
    <property type="match status" value="1"/>
</dbReference>
<dbReference type="InterPro" id="IPR012677">
    <property type="entry name" value="Nucleotide-bd_a/b_plait_sf"/>
</dbReference>
<dbReference type="CDD" id="cd01335">
    <property type="entry name" value="Radical_SAM"/>
    <property type="match status" value="1"/>
</dbReference>
<dbReference type="PROSITE" id="PS50102">
    <property type="entry name" value="RRM"/>
    <property type="match status" value="1"/>
</dbReference>
<keyword evidence="5" id="KW-0698">rRNA processing</keyword>
<protein>
    <submittedName>
        <fullName evidence="17">Uncharacterized protein</fullName>
    </submittedName>
</protein>
<keyword evidence="7" id="KW-0808">Transferase</keyword>
<comment type="subcellular location">
    <subcellularLocation>
        <location evidence="2">Cytoplasm</location>
    </subcellularLocation>
</comment>
<evidence type="ECO:0000256" key="13">
    <source>
        <dbReference type="PROSITE-ProRule" id="PRU00176"/>
    </source>
</evidence>
<dbReference type="Gene3D" id="3.30.70.330">
    <property type="match status" value="1"/>
</dbReference>
<evidence type="ECO:0000259" key="16">
    <source>
        <dbReference type="PROSITE" id="PS51918"/>
    </source>
</evidence>
<dbReference type="GO" id="GO:0046872">
    <property type="term" value="F:metal ion binding"/>
    <property type="evidence" value="ECO:0007669"/>
    <property type="project" value="UniProtKB-KW"/>
</dbReference>
<keyword evidence="12" id="KW-0411">Iron-sulfur</keyword>
<evidence type="ECO:0000256" key="4">
    <source>
        <dbReference type="ARBA" id="ARBA00022490"/>
    </source>
</evidence>
<evidence type="ECO:0000256" key="2">
    <source>
        <dbReference type="ARBA" id="ARBA00004496"/>
    </source>
</evidence>
<dbReference type="GO" id="GO:0070475">
    <property type="term" value="P:rRNA base methylation"/>
    <property type="evidence" value="ECO:0007669"/>
    <property type="project" value="InterPro"/>
</dbReference>
<dbReference type="PANTHER" id="PTHR30544">
    <property type="entry name" value="23S RRNA METHYLTRANSFERASE"/>
    <property type="match status" value="1"/>
</dbReference>
<evidence type="ECO:0000256" key="9">
    <source>
        <dbReference type="ARBA" id="ARBA00022694"/>
    </source>
</evidence>
<feature type="compositionally biased region" description="Basic and acidic residues" evidence="14">
    <location>
        <begin position="861"/>
        <end position="891"/>
    </location>
</feature>
<feature type="region of interest" description="Disordered" evidence="14">
    <location>
        <begin position="93"/>
        <end position="130"/>
    </location>
</feature>
<dbReference type="FunFam" id="3.20.20.70:FF:000014">
    <property type="entry name" value="Probable dual-specificity RNA methyltransferase RlmN"/>
    <property type="match status" value="1"/>
</dbReference>
<evidence type="ECO:0000313" key="18">
    <source>
        <dbReference type="Proteomes" id="UP001164929"/>
    </source>
</evidence>
<dbReference type="InterPro" id="IPR013785">
    <property type="entry name" value="Aldolase_TIM"/>
</dbReference>
<organism evidence="17 18">
    <name type="scientific">Populus alba x Populus x berolinensis</name>
    <dbReference type="NCBI Taxonomy" id="444605"/>
    <lineage>
        <taxon>Eukaryota</taxon>
        <taxon>Viridiplantae</taxon>
        <taxon>Streptophyta</taxon>
        <taxon>Embryophyta</taxon>
        <taxon>Tracheophyta</taxon>
        <taxon>Spermatophyta</taxon>
        <taxon>Magnoliopsida</taxon>
        <taxon>eudicotyledons</taxon>
        <taxon>Gunneridae</taxon>
        <taxon>Pentapetalae</taxon>
        <taxon>rosids</taxon>
        <taxon>fabids</taxon>
        <taxon>Malpighiales</taxon>
        <taxon>Salicaceae</taxon>
        <taxon>Saliceae</taxon>
        <taxon>Populus</taxon>
    </lineage>
</organism>
<evidence type="ECO:0000313" key="17">
    <source>
        <dbReference type="EMBL" id="KAJ6987109.1"/>
    </source>
</evidence>
<proteinExistence type="inferred from homology"/>
<comment type="caution">
    <text evidence="17">The sequence shown here is derived from an EMBL/GenBank/DDBJ whole genome shotgun (WGS) entry which is preliminary data.</text>
</comment>
<evidence type="ECO:0000256" key="11">
    <source>
        <dbReference type="ARBA" id="ARBA00023004"/>
    </source>
</evidence>
<dbReference type="EMBL" id="JAQIZT010000008">
    <property type="protein sequence ID" value="KAJ6987109.1"/>
    <property type="molecule type" value="Genomic_DNA"/>
</dbReference>
<sequence>MGSCFSARVKAESLPCNGVNIKHAGRSGNDRIEWARPYLSSKRRIFQVMDARIQGQYSSSDALKAANLAIQCLSAEPRYRPNMEEVVKALEQLHNSNNNDGSRGSRGENPRRVHRSSSNGPTYHRKNERLLAQTETEGGRQLTTMMAISMSLLQHVCSVPIARAMRPRSVTVISSRNLSTTTSSSSTPSRASQVDPHVLLGMSEPELQQLATDLGQQSYRGKQLHHLIYQRKVKEIQDFSQLPLVFRNDLQEAGWKVGRSPIFQTVTAADGTVKLLIRLEDNRLIETVGIPVEDEKGSMRLTACVSSQVGCPLRCSFCATGKGGFSRNLQRHEIVEQVLAVEEIFKHRVTNVVFMGMGEPMLNLKSVLEAHRCLNKDVQIGQRMITISTVGVPNTIKKLASHKLQSTLALSLHAPNQKLRETIVPSAKSYPLDAIMKDCKEYFLETSRRVSFEYALLAGVNDRVEHAKELAELLHQWGRGHHVNLIPFNPIQGSDYKRPHKKAIQAFAAVLESRKITVSVRQTRGLDASAACGQLRNEFQKSPLVINSDSLESQPENSRADANQSLVGRASDGISHLSLPQSARILLLDDQASWCLQACSICICLAAAEVKVRFIHDAKHTGFNEWAHFTDWFDGFWVVNSLKTHEMKSGGHAFFNDFPLCTEEGSDRYIMRRYSPPYHSSPRRGHGGRGRSPPRRGRGRSPPRRGRGGGGSGGGGYGRSKDQNSGSLLVRNIPRDCRPEELRGIFERFGVVRDVYIPRDYNTGEPRGFGFVQFVEPYDAMEAQHYMNGQVFGGRQMFVVVAAETRKRPEEMRHKARVRGPADHGGQSSYSRRSRSFSRSPRHYHVSRSRYRSRSYSPAPQRRDYSPSPERRYADHLRSPRGPPPERDGGHSCRLYSPQYGHGNWHMILWKRELGGRLLVDHQVHLLDQELRRLICHQGMLDRANDKCQGEHGFLHASADGSRPMLPCVDELEHLNFSKTRMYTWFEFFLSALQLT</sequence>
<dbReference type="InterPro" id="IPR000504">
    <property type="entry name" value="RRM_dom"/>
</dbReference>